<reference evidence="2" key="1">
    <citation type="submission" date="2018-01" db="EMBL/GenBank/DDBJ databases">
        <title>An insight into the sialome of Amazonian anophelines.</title>
        <authorList>
            <person name="Ribeiro J.M."/>
            <person name="Scarpassa V."/>
            <person name="Calvo E."/>
        </authorList>
    </citation>
    <scope>NUCLEOTIDE SEQUENCE</scope>
    <source>
        <tissue evidence="2">Salivary glands</tissue>
    </source>
</reference>
<dbReference type="EMBL" id="GGFJ01014073">
    <property type="protein sequence ID" value="MBW63214.1"/>
    <property type="molecule type" value="Transcribed_RNA"/>
</dbReference>
<evidence type="ECO:0000256" key="1">
    <source>
        <dbReference type="SAM" id="MobiDB-lite"/>
    </source>
</evidence>
<protein>
    <submittedName>
        <fullName evidence="2">Putative secreted protein</fullName>
    </submittedName>
</protein>
<name>A0A2M4CD24_9DIPT</name>
<evidence type="ECO:0000313" key="2">
    <source>
        <dbReference type="EMBL" id="MBW63214.1"/>
    </source>
</evidence>
<accession>A0A2M4CD24</accession>
<dbReference type="AlphaFoldDB" id="A0A2M4CD24"/>
<feature type="region of interest" description="Disordered" evidence="1">
    <location>
        <begin position="42"/>
        <end position="74"/>
    </location>
</feature>
<feature type="compositionally biased region" description="Basic residues" evidence="1">
    <location>
        <begin position="42"/>
        <end position="54"/>
    </location>
</feature>
<organism evidence="2">
    <name type="scientific">Anopheles marajoara</name>
    <dbReference type="NCBI Taxonomy" id="58244"/>
    <lineage>
        <taxon>Eukaryota</taxon>
        <taxon>Metazoa</taxon>
        <taxon>Ecdysozoa</taxon>
        <taxon>Arthropoda</taxon>
        <taxon>Hexapoda</taxon>
        <taxon>Insecta</taxon>
        <taxon>Pterygota</taxon>
        <taxon>Neoptera</taxon>
        <taxon>Endopterygota</taxon>
        <taxon>Diptera</taxon>
        <taxon>Nematocera</taxon>
        <taxon>Culicoidea</taxon>
        <taxon>Culicidae</taxon>
        <taxon>Anophelinae</taxon>
        <taxon>Anopheles</taxon>
    </lineage>
</organism>
<proteinExistence type="predicted"/>
<sequence>MYLMLFAHLLREHLVVLPPGGRSAKQSNHGVVWTHEGANHRVVHHHHHHRRRHLSLSPPPECPKGRVPIARAAH</sequence>